<evidence type="ECO:0000256" key="1">
    <source>
        <dbReference type="ARBA" id="ARBA00006226"/>
    </source>
</evidence>
<gene>
    <name evidence="3" type="ORF">FQ154_10485</name>
</gene>
<dbReference type="InterPro" id="IPR035093">
    <property type="entry name" value="RelE/ParE_toxin_dom_sf"/>
</dbReference>
<keyword evidence="2" id="KW-1277">Toxin-antitoxin system</keyword>
<dbReference type="Proteomes" id="UP000323856">
    <property type="component" value="Unassembled WGS sequence"/>
</dbReference>
<sequence>MSWEVELGPDAAKWFRKADLQNARRIRSALRAISTLDSPRDRGKALTGNLAGLWRYRVGDFRIVCDLQDTRLVILVIDVDHRSSIYG</sequence>
<dbReference type="EMBL" id="VOBL01000009">
    <property type="protein sequence ID" value="KAA0976576.1"/>
    <property type="molecule type" value="Genomic_DNA"/>
</dbReference>
<dbReference type="AlphaFoldDB" id="A0A5B0ED05"/>
<reference evidence="3 4" key="1">
    <citation type="submission" date="2019-07" db="EMBL/GenBank/DDBJ databases">
        <title>Analysis of the biochemical properties, biological activity and biotechnological potential of siderophores and biosurfactants produced by Antarctic psychrotolerant bacteria.</title>
        <authorList>
            <person name="Styczynski M."/>
            <person name="Krucon T."/>
            <person name="Decewicz P."/>
            <person name="Dziewit L."/>
        </authorList>
    </citation>
    <scope>NUCLEOTIDE SEQUENCE [LARGE SCALE GENOMIC DNA]</scope>
    <source>
        <strain evidence="3 4">ANT_H27</strain>
    </source>
</reference>
<comment type="caution">
    <text evidence="3">The sequence shown here is derived from an EMBL/GenBank/DDBJ whole genome shotgun (WGS) entry which is preliminary data.</text>
</comment>
<comment type="similarity">
    <text evidence="1">Belongs to the RelE toxin family.</text>
</comment>
<accession>A0A5B0ED05</accession>
<dbReference type="PANTHER" id="PTHR35601">
    <property type="entry name" value="TOXIN RELE"/>
    <property type="match status" value="1"/>
</dbReference>
<dbReference type="NCBIfam" id="TIGR02385">
    <property type="entry name" value="RelE_StbE"/>
    <property type="match status" value="1"/>
</dbReference>
<name>A0A5B0ED05_9MICC</name>
<dbReference type="PANTHER" id="PTHR35601:SF1">
    <property type="entry name" value="TOXIN RELE"/>
    <property type="match status" value="1"/>
</dbReference>
<protein>
    <submittedName>
        <fullName evidence="3">Type II toxin-antitoxin system RelE/ParE family toxin</fullName>
    </submittedName>
</protein>
<dbReference type="Gene3D" id="3.30.2310.20">
    <property type="entry name" value="RelE-like"/>
    <property type="match status" value="1"/>
</dbReference>
<evidence type="ECO:0000313" key="4">
    <source>
        <dbReference type="Proteomes" id="UP000323856"/>
    </source>
</evidence>
<proteinExistence type="inferred from homology"/>
<evidence type="ECO:0000256" key="2">
    <source>
        <dbReference type="ARBA" id="ARBA00022649"/>
    </source>
</evidence>
<dbReference type="OrthoDB" id="5326046at2"/>
<evidence type="ECO:0000313" key="3">
    <source>
        <dbReference type="EMBL" id="KAA0976576.1"/>
    </source>
</evidence>
<dbReference type="InterPro" id="IPR007712">
    <property type="entry name" value="RelE/ParE_toxin"/>
</dbReference>
<dbReference type="SUPFAM" id="SSF143011">
    <property type="entry name" value="RelE-like"/>
    <property type="match status" value="1"/>
</dbReference>
<dbReference type="Pfam" id="PF05016">
    <property type="entry name" value="ParE_toxin"/>
    <property type="match status" value="1"/>
</dbReference>
<organism evidence="3 4">
    <name type="scientific">Paeniglutamicibacter gangotriensis</name>
    <dbReference type="NCBI Taxonomy" id="254787"/>
    <lineage>
        <taxon>Bacteria</taxon>
        <taxon>Bacillati</taxon>
        <taxon>Actinomycetota</taxon>
        <taxon>Actinomycetes</taxon>
        <taxon>Micrococcales</taxon>
        <taxon>Micrococcaceae</taxon>
        <taxon>Paeniglutamicibacter</taxon>
    </lineage>
</organism>
<dbReference type="RefSeq" id="WP_149619660.1">
    <property type="nucleotide sequence ID" value="NZ_JBITUG010000005.1"/>
</dbReference>